<dbReference type="Proteomes" id="UP001595850">
    <property type="component" value="Unassembled WGS sequence"/>
</dbReference>
<dbReference type="RefSeq" id="WP_377287655.1">
    <property type="nucleotide sequence ID" value="NZ_JBHSBM010000017.1"/>
</dbReference>
<protein>
    <submittedName>
        <fullName evidence="2">DUF4236 domain-containing protein</fullName>
    </submittedName>
</protein>
<dbReference type="Pfam" id="PF14020">
    <property type="entry name" value="DUF4236"/>
    <property type="match status" value="1"/>
</dbReference>
<name>A0ABV8I833_9ACTN</name>
<accession>A0ABV8I833</accession>
<keyword evidence="3" id="KW-1185">Reference proteome</keyword>
<evidence type="ECO:0000313" key="2">
    <source>
        <dbReference type="EMBL" id="MFC4059336.1"/>
    </source>
</evidence>
<dbReference type="EMBL" id="JBHSBM010000017">
    <property type="protein sequence ID" value="MFC4059336.1"/>
    <property type="molecule type" value="Genomic_DNA"/>
</dbReference>
<sequence length="67" mass="7585">MGWNYHKSIKLGPLRFNLSRHGIGQSLGGRRFHVTRTPDGRTYVSVSLPGGFHLGKTVGGRPRRHRY</sequence>
<proteinExistence type="predicted"/>
<comment type="caution">
    <text evidence="2">The sequence shown here is derived from an EMBL/GenBank/DDBJ whole genome shotgun (WGS) entry which is preliminary data.</text>
</comment>
<gene>
    <name evidence="2" type="ORF">ACFOWE_13605</name>
</gene>
<reference evidence="3" key="1">
    <citation type="journal article" date="2019" name="Int. J. Syst. Evol. Microbiol.">
        <title>The Global Catalogue of Microorganisms (GCM) 10K type strain sequencing project: providing services to taxonomists for standard genome sequencing and annotation.</title>
        <authorList>
            <consortium name="The Broad Institute Genomics Platform"/>
            <consortium name="The Broad Institute Genome Sequencing Center for Infectious Disease"/>
            <person name="Wu L."/>
            <person name="Ma J."/>
        </authorList>
    </citation>
    <scope>NUCLEOTIDE SEQUENCE [LARGE SCALE GENOMIC DNA]</scope>
    <source>
        <strain evidence="3">TBRC 4489</strain>
    </source>
</reference>
<evidence type="ECO:0000259" key="1">
    <source>
        <dbReference type="Pfam" id="PF14020"/>
    </source>
</evidence>
<dbReference type="InterPro" id="IPR025330">
    <property type="entry name" value="DUF4236"/>
</dbReference>
<feature type="domain" description="DUF4236" evidence="1">
    <location>
        <begin position="3"/>
        <end position="53"/>
    </location>
</feature>
<evidence type="ECO:0000313" key="3">
    <source>
        <dbReference type="Proteomes" id="UP001595850"/>
    </source>
</evidence>
<organism evidence="2 3">
    <name type="scientific">Planomonospora corallina</name>
    <dbReference type="NCBI Taxonomy" id="1806052"/>
    <lineage>
        <taxon>Bacteria</taxon>
        <taxon>Bacillati</taxon>
        <taxon>Actinomycetota</taxon>
        <taxon>Actinomycetes</taxon>
        <taxon>Streptosporangiales</taxon>
        <taxon>Streptosporangiaceae</taxon>
        <taxon>Planomonospora</taxon>
    </lineage>
</organism>